<dbReference type="Pfam" id="PF00085">
    <property type="entry name" value="Thioredoxin"/>
    <property type="match status" value="1"/>
</dbReference>
<evidence type="ECO:0000259" key="1">
    <source>
        <dbReference type="Pfam" id="PF00085"/>
    </source>
</evidence>
<dbReference type="EMBL" id="JACXAA010000015">
    <property type="protein sequence ID" value="MBD2756933.1"/>
    <property type="molecule type" value="Genomic_DNA"/>
</dbReference>
<dbReference type="SUPFAM" id="SSF52833">
    <property type="entry name" value="Thioredoxin-like"/>
    <property type="match status" value="1"/>
</dbReference>
<dbReference type="AlphaFoldDB" id="A0A927B7Y0"/>
<evidence type="ECO:0000313" key="2">
    <source>
        <dbReference type="EMBL" id="MBD2756933.1"/>
    </source>
</evidence>
<feature type="domain" description="Thioredoxin" evidence="1">
    <location>
        <begin position="14"/>
        <end position="97"/>
    </location>
</feature>
<protein>
    <submittedName>
        <fullName evidence="2">Thioredoxin family protein</fullName>
    </submittedName>
</protein>
<comment type="caution">
    <text evidence="2">The sequence shown here is derived from an EMBL/GenBank/DDBJ whole genome shotgun (WGS) entry which is preliminary data.</text>
</comment>
<keyword evidence="3" id="KW-1185">Reference proteome</keyword>
<reference evidence="2" key="1">
    <citation type="submission" date="2020-09" db="EMBL/GenBank/DDBJ databases">
        <authorList>
            <person name="Kim M.K."/>
        </authorList>
    </citation>
    <scope>NUCLEOTIDE SEQUENCE</scope>
    <source>
        <strain evidence="2">BT704</strain>
    </source>
</reference>
<sequence>MIPYSSLMTSALQAPVLLVFTAATPTQRSEVEQLLDKAQSVLNPSLQIIRVSETTHPEVVRSFGITALPAFVLLLRGQELWRYAGPVDNPQLFHQLDSQMLKTSPKTR</sequence>
<dbReference type="RefSeq" id="WP_191042554.1">
    <property type="nucleotide sequence ID" value="NZ_JACXAA010000015.1"/>
</dbReference>
<dbReference type="Gene3D" id="3.40.30.10">
    <property type="entry name" value="Glutaredoxin"/>
    <property type="match status" value="1"/>
</dbReference>
<dbReference type="InterPro" id="IPR013766">
    <property type="entry name" value="Thioredoxin_domain"/>
</dbReference>
<dbReference type="Proteomes" id="UP000653797">
    <property type="component" value="Unassembled WGS sequence"/>
</dbReference>
<gene>
    <name evidence="2" type="ORF">IC230_28900</name>
</gene>
<name>A0A927B7Y0_9BACT</name>
<dbReference type="CDD" id="cd02947">
    <property type="entry name" value="TRX_family"/>
    <property type="match status" value="1"/>
</dbReference>
<dbReference type="InterPro" id="IPR036249">
    <property type="entry name" value="Thioredoxin-like_sf"/>
</dbReference>
<organism evidence="2 3">
    <name type="scientific">Spirosoma validum</name>
    <dbReference type="NCBI Taxonomy" id="2771355"/>
    <lineage>
        <taxon>Bacteria</taxon>
        <taxon>Pseudomonadati</taxon>
        <taxon>Bacteroidota</taxon>
        <taxon>Cytophagia</taxon>
        <taxon>Cytophagales</taxon>
        <taxon>Cytophagaceae</taxon>
        <taxon>Spirosoma</taxon>
    </lineage>
</organism>
<proteinExistence type="predicted"/>
<accession>A0A927B7Y0</accession>
<evidence type="ECO:0000313" key="3">
    <source>
        <dbReference type="Proteomes" id="UP000653797"/>
    </source>
</evidence>